<feature type="region of interest" description="Disordered" evidence="1">
    <location>
        <begin position="111"/>
        <end position="141"/>
    </location>
</feature>
<evidence type="ECO:0000256" key="1">
    <source>
        <dbReference type="SAM" id="MobiDB-lite"/>
    </source>
</evidence>
<evidence type="ECO:0000313" key="3">
    <source>
        <dbReference type="Proteomes" id="UP000192872"/>
    </source>
</evidence>
<reference evidence="2 3" key="1">
    <citation type="journal article" date="2017" name="Water Res.">
        <title>Comammox in drinking water systems.</title>
        <authorList>
            <person name="Wang Y."/>
            <person name="Ma L."/>
            <person name="Mao Y."/>
            <person name="Jiang X."/>
            <person name="Xia Y."/>
            <person name="Yu K."/>
            <person name="Li B."/>
            <person name="Zhang T."/>
        </authorList>
    </citation>
    <scope>NUCLEOTIDE SEQUENCE [LARGE SCALE GENOMIC DNA]</scope>
    <source>
        <strain evidence="2">SG_bin8</strain>
    </source>
</reference>
<gene>
    <name evidence="2" type="ORF">A4S15_08860</name>
</gene>
<accession>A0A1W9HXT6</accession>
<name>A0A1W9HXT6_9HYPH</name>
<evidence type="ECO:0008006" key="4">
    <source>
        <dbReference type="Google" id="ProtNLM"/>
    </source>
</evidence>
<evidence type="ECO:0000313" key="2">
    <source>
        <dbReference type="EMBL" id="OQW52248.1"/>
    </source>
</evidence>
<dbReference type="EMBL" id="LWDL01000015">
    <property type="protein sequence ID" value="OQW52248.1"/>
    <property type="molecule type" value="Genomic_DNA"/>
</dbReference>
<dbReference type="STRING" id="1827387.A4S15_08860"/>
<dbReference type="RefSeq" id="WP_376801411.1">
    <property type="nucleotide sequence ID" value="NZ_DBNB01000021.1"/>
</dbReference>
<proteinExistence type="predicted"/>
<comment type="caution">
    <text evidence="2">The sequence shown here is derived from an EMBL/GenBank/DDBJ whole genome shotgun (WGS) entry which is preliminary data.</text>
</comment>
<sequence length="141" mass="15497">MIRFIAIFAIACLVGLAAFVYRVKYDSIALNREAQRLEKDIAIERDAIAALRAQFSALSKPSRLQGLAERHLKHLKPFSVSQLTTTSEIPDRLPDLGAFIDKLPLNAGLPVADTELGSPTGSERKPFRPPVPAKRPLKPAQ</sequence>
<dbReference type="AlphaFoldDB" id="A0A1W9HXT6"/>
<protein>
    <recommendedName>
        <fullName evidence="4">Cell division protein FtsL</fullName>
    </recommendedName>
</protein>
<dbReference type="Proteomes" id="UP000192872">
    <property type="component" value="Unassembled WGS sequence"/>
</dbReference>
<organism evidence="2 3">
    <name type="scientific">Candidatus Raskinella chloraquaticus</name>
    <dbReference type="NCBI Taxonomy" id="1951219"/>
    <lineage>
        <taxon>Bacteria</taxon>
        <taxon>Pseudomonadati</taxon>
        <taxon>Pseudomonadota</taxon>
        <taxon>Alphaproteobacteria</taxon>
        <taxon>Hyphomicrobiales</taxon>
        <taxon>Phreatobacteraceae</taxon>
        <taxon>Candidatus Raskinella</taxon>
    </lineage>
</organism>